<organism evidence="2 3">
    <name type="scientific">Bradyrhizobium erythrophlei</name>
    <dbReference type="NCBI Taxonomy" id="1437360"/>
    <lineage>
        <taxon>Bacteria</taxon>
        <taxon>Pseudomonadati</taxon>
        <taxon>Pseudomonadota</taxon>
        <taxon>Alphaproteobacteria</taxon>
        <taxon>Hyphomicrobiales</taxon>
        <taxon>Nitrobacteraceae</taxon>
        <taxon>Bradyrhizobium</taxon>
    </lineage>
</organism>
<protein>
    <recommendedName>
        <fullName evidence="4">Lipoprotein</fullName>
    </recommendedName>
</protein>
<keyword evidence="1" id="KW-0732">Signal</keyword>
<feature type="signal peptide" evidence="1">
    <location>
        <begin position="1"/>
        <end position="22"/>
    </location>
</feature>
<dbReference type="EMBL" id="FNTH01000001">
    <property type="protein sequence ID" value="SED21194.1"/>
    <property type="molecule type" value="Genomic_DNA"/>
</dbReference>
<accession>A0A1H4YVM4</accession>
<evidence type="ECO:0008006" key="4">
    <source>
        <dbReference type="Google" id="ProtNLM"/>
    </source>
</evidence>
<evidence type="ECO:0000313" key="3">
    <source>
        <dbReference type="Proteomes" id="UP000198992"/>
    </source>
</evidence>
<evidence type="ECO:0000313" key="2">
    <source>
        <dbReference type="EMBL" id="SED21194.1"/>
    </source>
</evidence>
<dbReference type="AlphaFoldDB" id="A0A1H4YVM4"/>
<evidence type="ECO:0000256" key="1">
    <source>
        <dbReference type="SAM" id="SignalP"/>
    </source>
</evidence>
<dbReference type="PROSITE" id="PS51257">
    <property type="entry name" value="PROKAR_LIPOPROTEIN"/>
    <property type="match status" value="1"/>
</dbReference>
<dbReference type="Proteomes" id="UP000198992">
    <property type="component" value="Unassembled WGS sequence"/>
</dbReference>
<gene>
    <name evidence="2" type="ORF">SAMN05444164_4086</name>
</gene>
<proteinExistence type="predicted"/>
<feature type="chain" id="PRO_5011598940" description="Lipoprotein" evidence="1">
    <location>
        <begin position="23"/>
        <end position="55"/>
    </location>
</feature>
<dbReference type="RefSeq" id="WP_171947803.1">
    <property type="nucleotide sequence ID" value="NZ_FNTH01000001.1"/>
</dbReference>
<name>A0A1H4YVM4_9BRAD</name>
<reference evidence="2 3" key="1">
    <citation type="submission" date="2016-10" db="EMBL/GenBank/DDBJ databases">
        <authorList>
            <person name="de Groot N.N."/>
        </authorList>
    </citation>
    <scope>NUCLEOTIDE SEQUENCE [LARGE SCALE GENOMIC DNA]</scope>
    <source>
        <strain evidence="2 3">MT12</strain>
    </source>
</reference>
<sequence>MSSTLKRVLLRVVAVAGLCAAAAGCASDVAVPAGGASVPHMRYYGGPKSPMWPGQ</sequence>